<keyword evidence="2" id="KW-0812">Transmembrane</keyword>
<dbReference type="Proteomes" id="UP001224926">
    <property type="component" value="Chromosome"/>
</dbReference>
<dbReference type="GeneID" id="39861031"/>
<feature type="region of interest" description="Disordered" evidence="1">
    <location>
        <begin position="139"/>
        <end position="160"/>
    </location>
</feature>
<keyword evidence="2" id="KW-0472">Membrane</keyword>
<dbReference type="AlphaFoldDB" id="A0AAF0PD97"/>
<reference evidence="3 4" key="1">
    <citation type="submission" date="2022-07" db="EMBL/GenBank/DDBJ databases">
        <title>Two temperate virus in Haloterrigena jeotgali A29.</title>
        <authorList>
            <person name="Deng X."/>
        </authorList>
    </citation>
    <scope>NUCLEOTIDE SEQUENCE [LARGE SCALE GENOMIC DNA]</scope>
    <source>
        <strain evidence="3 4">A29</strain>
    </source>
</reference>
<dbReference type="EMBL" id="CP101873">
    <property type="protein sequence ID" value="WMT09055.1"/>
    <property type="molecule type" value="Genomic_DNA"/>
</dbReference>
<evidence type="ECO:0000256" key="2">
    <source>
        <dbReference type="SAM" id="Phobius"/>
    </source>
</evidence>
<protein>
    <submittedName>
        <fullName evidence="3">Uncharacterized protein</fullName>
    </submittedName>
</protein>
<proteinExistence type="predicted"/>
<gene>
    <name evidence="3" type="ORF">NP511_05330</name>
</gene>
<feature type="transmembrane region" description="Helical" evidence="2">
    <location>
        <begin position="28"/>
        <end position="48"/>
    </location>
</feature>
<dbReference type="GeneID" id="84213341"/>
<sequence length="160" mass="17879">MERREPIREWFRDDDGDWRFPEGRRGEFVVLVVGLPLYAWVADVYVGLPAVVDYWPAVLLGACCGFSYTTRYRDRIVDRLPDWAPASQLLSLLVGGIGLDLLEIVQLADPFVTLLLTAGCTAMLISLIRLASPFHRGLEPPRRGVEPPTAVGEPRTGTDR</sequence>
<evidence type="ECO:0000313" key="3">
    <source>
        <dbReference type="EMBL" id="WMT09055.1"/>
    </source>
</evidence>
<keyword evidence="2" id="KW-1133">Transmembrane helix</keyword>
<organism evidence="3 4">
    <name type="scientific">Natrinema thermotolerans</name>
    <dbReference type="NCBI Taxonomy" id="121872"/>
    <lineage>
        <taxon>Archaea</taxon>
        <taxon>Methanobacteriati</taxon>
        <taxon>Methanobacteriota</taxon>
        <taxon>Stenosarchaea group</taxon>
        <taxon>Halobacteria</taxon>
        <taxon>Halobacteriales</taxon>
        <taxon>Natrialbaceae</taxon>
        <taxon>Natrinema</taxon>
    </lineage>
</organism>
<feature type="transmembrane region" description="Helical" evidence="2">
    <location>
        <begin position="111"/>
        <end position="132"/>
    </location>
</feature>
<evidence type="ECO:0000256" key="1">
    <source>
        <dbReference type="SAM" id="MobiDB-lite"/>
    </source>
</evidence>
<name>A0AAF0PD97_9EURY</name>
<dbReference type="RefSeq" id="WP_006649282.1">
    <property type="nucleotide sequence ID" value="NZ_CP101873.1"/>
</dbReference>
<accession>A0AAF0PD97</accession>
<keyword evidence="4" id="KW-1185">Reference proteome</keyword>
<evidence type="ECO:0000313" key="4">
    <source>
        <dbReference type="Proteomes" id="UP001224926"/>
    </source>
</evidence>